<feature type="chain" id="PRO_5047225989" evidence="1">
    <location>
        <begin position="45"/>
        <end position="737"/>
    </location>
</feature>
<name>A0ABW1U0G3_9BURK</name>
<gene>
    <name evidence="3" type="ORF">ACFQND_17260</name>
</gene>
<dbReference type="Pfam" id="PF20256">
    <property type="entry name" value="MoCoBD_2"/>
    <property type="match status" value="2"/>
</dbReference>
<dbReference type="InterPro" id="IPR000674">
    <property type="entry name" value="Ald_Oxase/Xan_DH_a/b"/>
</dbReference>
<proteinExistence type="predicted"/>
<feature type="signal peptide" evidence="1">
    <location>
        <begin position="1"/>
        <end position="44"/>
    </location>
</feature>
<evidence type="ECO:0000259" key="2">
    <source>
        <dbReference type="SMART" id="SM01008"/>
    </source>
</evidence>
<dbReference type="InterPro" id="IPR046867">
    <property type="entry name" value="AldOxase/xan_DH_MoCoBD2"/>
</dbReference>
<dbReference type="Proteomes" id="UP001596270">
    <property type="component" value="Unassembled WGS sequence"/>
</dbReference>
<dbReference type="SMART" id="SM01008">
    <property type="entry name" value="Ald_Xan_dh_C"/>
    <property type="match status" value="1"/>
</dbReference>
<dbReference type="PROSITE" id="PS51318">
    <property type="entry name" value="TAT"/>
    <property type="match status" value="1"/>
</dbReference>
<dbReference type="EMBL" id="JBHSRS010000081">
    <property type="protein sequence ID" value="MFC6282975.1"/>
    <property type="molecule type" value="Genomic_DNA"/>
</dbReference>
<dbReference type="InterPro" id="IPR006311">
    <property type="entry name" value="TAT_signal"/>
</dbReference>
<dbReference type="InterPro" id="IPR012368">
    <property type="entry name" value="OxRdtase_Mopterin-bd_su_IorB"/>
</dbReference>
<dbReference type="RefSeq" id="WP_371435265.1">
    <property type="nucleotide sequence ID" value="NZ_JBHSRS010000081.1"/>
</dbReference>
<keyword evidence="4" id="KW-1185">Reference proteome</keyword>
<dbReference type="PANTHER" id="PTHR47495:SF2">
    <property type="entry name" value="ALDEHYDE DEHYDROGENASE"/>
    <property type="match status" value="1"/>
</dbReference>
<feature type="domain" description="Aldehyde oxidase/xanthine dehydrogenase a/b hammerhead" evidence="2">
    <location>
        <begin position="221"/>
        <end position="300"/>
    </location>
</feature>
<dbReference type="InterPro" id="IPR037165">
    <property type="entry name" value="AldOxase/xan_DH_Mopterin-bd_sf"/>
</dbReference>
<reference evidence="4" key="1">
    <citation type="journal article" date="2019" name="Int. J. Syst. Evol. Microbiol.">
        <title>The Global Catalogue of Microorganisms (GCM) 10K type strain sequencing project: providing services to taxonomists for standard genome sequencing and annotation.</title>
        <authorList>
            <consortium name="The Broad Institute Genomics Platform"/>
            <consortium name="The Broad Institute Genome Sequencing Center for Infectious Disease"/>
            <person name="Wu L."/>
            <person name="Ma J."/>
        </authorList>
    </citation>
    <scope>NUCLEOTIDE SEQUENCE [LARGE SCALE GENOMIC DNA]</scope>
    <source>
        <strain evidence="4">CCUG 39402</strain>
    </source>
</reference>
<evidence type="ECO:0000313" key="4">
    <source>
        <dbReference type="Proteomes" id="UP001596270"/>
    </source>
</evidence>
<accession>A0ABW1U0G3</accession>
<evidence type="ECO:0000313" key="3">
    <source>
        <dbReference type="EMBL" id="MFC6282975.1"/>
    </source>
</evidence>
<dbReference type="Gene3D" id="3.30.365.10">
    <property type="entry name" value="Aldehyde oxidase/xanthine dehydrogenase, molybdopterin binding domain"/>
    <property type="match status" value="4"/>
</dbReference>
<protein>
    <submittedName>
        <fullName evidence="3">Molybdopterin cofactor-binding domain-containing protein</fullName>
    </submittedName>
</protein>
<evidence type="ECO:0000256" key="1">
    <source>
        <dbReference type="SAM" id="SignalP"/>
    </source>
</evidence>
<dbReference type="Gene3D" id="3.90.1170.50">
    <property type="entry name" value="Aldehyde oxidase/xanthine dehydrogenase, a/b hammerhead"/>
    <property type="match status" value="1"/>
</dbReference>
<dbReference type="InterPro" id="IPR052516">
    <property type="entry name" value="N-heterocyclic_Hydroxylase"/>
</dbReference>
<comment type="caution">
    <text evidence="3">The sequence shown here is derived from an EMBL/GenBank/DDBJ whole genome shotgun (WGS) entry which is preliminary data.</text>
</comment>
<dbReference type="InterPro" id="IPR008274">
    <property type="entry name" value="AldOxase/xan_DH_MoCoBD1"/>
</dbReference>
<dbReference type="Pfam" id="PF02738">
    <property type="entry name" value="MoCoBD_1"/>
    <property type="match status" value="1"/>
</dbReference>
<dbReference type="PANTHER" id="PTHR47495">
    <property type="entry name" value="ALDEHYDE DEHYDROGENASE"/>
    <property type="match status" value="1"/>
</dbReference>
<dbReference type="PIRSF" id="PIRSF036389">
    <property type="entry name" value="IOR_B"/>
    <property type="match status" value="1"/>
</dbReference>
<keyword evidence="1" id="KW-0732">Signal</keyword>
<organism evidence="3 4">
    <name type="scientific">Polaromonas aquatica</name>
    <dbReference type="NCBI Taxonomy" id="332657"/>
    <lineage>
        <taxon>Bacteria</taxon>
        <taxon>Pseudomonadati</taxon>
        <taxon>Pseudomonadota</taxon>
        <taxon>Betaproteobacteria</taxon>
        <taxon>Burkholderiales</taxon>
        <taxon>Comamonadaceae</taxon>
        <taxon>Polaromonas</taxon>
    </lineage>
</organism>
<dbReference type="SUPFAM" id="SSF56003">
    <property type="entry name" value="Molybdenum cofactor-binding domain"/>
    <property type="match status" value="2"/>
</dbReference>
<sequence length="737" mass="78465">MNAVTSTPSAPRAAKISRRSFLGSSATAGLVVAFHVPFATSALAQDAAAPLPEEINAWVVVKPDETVIIRIGRVEMGQGTLTGLAQLVAEELDCNWAKVKTEYPTPGQSLARKRVWGDFGTVGSRGVRQSEDYMRKGGATARMMLVQAAADGWKVPADQCSVSNGIITHGASGRKTSYGKVAVAAGKLPLPDAATVKLKDPKTWKIAGKRLARLDTVDKVTGKQVYGADIMMPGMLNAAIKECPVFGGKLKSFDAAAIEKRPGIKKVMRVGDSAVAVVADTWWRAKSALAAMPVVWDKGPGEKVSSESIAAILKAGLDASGAAVGTSNGDAPAAIAASARKIEAVYSYPFQNHATMEPMNATARWTPTRCEVWAPTQNAEAALAACSEAAELKQNQCDVYRMHLGGGFGRRSMTDYITQAVRIAKQMPGTPIKLLWTREEDMTQGRYHPVTQCKLTAGLDAQGNVTGLHMRISGQSILASVIPQAVVNGKDPAVFMGLNAGGAEGAIGYSFPNLLIDHSMRNTHVPPGFWRGVNLNQNAIYLESFMDEIALATKQDPLEFRRKMMSKNPKHLAVLNAAAERAGWGKPLEKGHFQGIAQIMGFGSYVAAVAEVSVSDEGKLTVHRIVAATDCGHAVNPQQIEAQVEGSFVYGLSGALYGECTVKDGQIEQENFNTYQMLKMDEMPKVETVIAASGGFWGGVGEPTIAVAAPAVLNAIYAATGKRIRDMPLKDQSLKKA</sequence>